<dbReference type="OrthoDB" id="9795268at2"/>
<proteinExistence type="predicted"/>
<feature type="domain" description="4Fe-4S ferredoxin-type" evidence="8">
    <location>
        <begin position="5"/>
        <end position="34"/>
    </location>
</feature>
<keyword evidence="5" id="KW-0249">Electron transport</keyword>
<dbReference type="Gene3D" id="3.30.70.20">
    <property type="match status" value="1"/>
</dbReference>
<protein>
    <submittedName>
        <fullName evidence="9">4Fe-4S binding domain-containing protein</fullName>
    </submittedName>
</protein>
<keyword evidence="2" id="KW-0004">4Fe-4S</keyword>
<evidence type="ECO:0000256" key="5">
    <source>
        <dbReference type="ARBA" id="ARBA00022982"/>
    </source>
</evidence>
<gene>
    <name evidence="9" type="ORF">SAMN02745221_02165</name>
</gene>
<sequence>MAKRTIIKIDEELCNGCGNCISPCAEGALALVNGKAKVIREELCDGAGFCIGLCPTGALSLEKREAEPFSEAAVEEHKKRRIIDYIPQKCKSCGRTEEERYLIAVKYRGESLWYCTKCLPRLIHG</sequence>
<evidence type="ECO:0000256" key="1">
    <source>
        <dbReference type="ARBA" id="ARBA00022448"/>
    </source>
</evidence>
<accession>A0A1M5S3Y7</accession>
<dbReference type="STRING" id="1123382.SAMN02745221_02165"/>
<evidence type="ECO:0000256" key="4">
    <source>
        <dbReference type="ARBA" id="ARBA00022737"/>
    </source>
</evidence>
<evidence type="ECO:0000256" key="3">
    <source>
        <dbReference type="ARBA" id="ARBA00022723"/>
    </source>
</evidence>
<feature type="domain" description="4Fe-4S ferredoxin-type" evidence="8">
    <location>
        <begin position="35"/>
        <end position="64"/>
    </location>
</feature>
<reference evidence="10" key="1">
    <citation type="submission" date="2016-11" db="EMBL/GenBank/DDBJ databases">
        <authorList>
            <person name="Varghese N."/>
            <person name="Submissions S."/>
        </authorList>
    </citation>
    <scope>NUCLEOTIDE SEQUENCE [LARGE SCALE GENOMIC DNA]</scope>
    <source>
        <strain evidence="10">DSM 11003</strain>
    </source>
</reference>
<dbReference type="Proteomes" id="UP000242329">
    <property type="component" value="Unassembled WGS sequence"/>
</dbReference>
<organism evidence="9 10">
    <name type="scientific">Thermosyntropha lipolytica DSM 11003</name>
    <dbReference type="NCBI Taxonomy" id="1123382"/>
    <lineage>
        <taxon>Bacteria</taxon>
        <taxon>Bacillati</taxon>
        <taxon>Bacillota</taxon>
        <taxon>Clostridia</taxon>
        <taxon>Eubacteriales</taxon>
        <taxon>Syntrophomonadaceae</taxon>
        <taxon>Thermosyntropha</taxon>
    </lineage>
</organism>
<keyword evidence="3" id="KW-0479">Metal-binding</keyword>
<keyword evidence="6" id="KW-0408">Iron</keyword>
<evidence type="ECO:0000256" key="6">
    <source>
        <dbReference type="ARBA" id="ARBA00023004"/>
    </source>
</evidence>
<dbReference type="PANTHER" id="PTHR43687:SF6">
    <property type="entry name" value="L-ASPARTATE SEMIALDEHYDE SULFURTRANSFERASE IRON-SULFUR SUBUNIT"/>
    <property type="match status" value="1"/>
</dbReference>
<evidence type="ECO:0000313" key="10">
    <source>
        <dbReference type="Proteomes" id="UP000242329"/>
    </source>
</evidence>
<keyword evidence="7" id="KW-0411">Iron-sulfur</keyword>
<keyword evidence="4" id="KW-0677">Repeat</keyword>
<evidence type="ECO:0000259" key="8">
    <source>
        <dbReference type="PROSITE" id="PS51379"/>
    </source>
</evidence>
<dbReference type="RefSeq" id="WP_073093555.1">
    <property type="nucleotide sequence ID" value="NZ_FQWY01000067.1"/>
</dbReference>
<dbReference type="AlphaFoldDB" id="A0A1M5S3Y7"/>
<evidence type="ECO:0000256" key="7">
    <source>
        <dbReference type="ARBA" id="ARBA00023014"/>
    </source>
</evidence>
<dbReference type="PANTHER" id="PTHR43687">
    <property type="entry name" value="ADENYLYLSULFATE REDUCTASE, BETA SUBUNIT"/>
    <property type="match status" value="1"/>
</dbReference>
<evidence type="ECO:0000313" key="9">
    <source>
        <dbReference type="EMBL" id="SHH33189.1"/>
    </source>
</evidence>
<name>A0A1M5S3Y7_9FIRM</name>
<dbReference type="GO" id="GO:0046872">
    <property type="term" value="F:metal ion binding"/>
    <property type="evidence" value="ECO:0007669"/>
    <property type="project" value="UniProtKB-KW"/>
</dbReference>
<keyword evidence="1" id="KW-0813">Transport</keyword>
<dbReference type="PROSITE" id="PS51379">
    <property type="entry name" value="4FE4S_FER_2"/>
    <property type="match status" value="2"/>
</dbReference>
<dbReference type="Pfam" id="PF13237">
    <property type="entry name" value="Fer4_10"/>
    <property type="match status" value="1"/>
</dbReference>
<keyword evidence="10" id="KW-1185">Reference proteome</keyword>
<dbReference type="GO" id="GO:0051539">
    <property type="term" value="F:4 iron, 4 sulfur cluster binding"/>
    <property type="evidence" value="ECO:0007669"/>
    <property type="project" value="UniProtKB-KW"/>
</dbReference>
<dbReference type="InterPro" id="IPR017896">
    <property type="entry name" value="4Fe4S_Fe-S-bd"/>
</dbReference>
<dbReference type="InterPro" id="IPR050572">
    <property type="entry name" value="Fe-S_Ferredoxin"/>
</dbReference>
<dbReference type="EMBL" id="FQWY01000067">
    <property type="protein sequence ID" value="SHH33189.1"/>
    <property type="molecule type" value="Genomic_DNA"/>
</dbReference>
<dbReference type="SUPFAM" id="SSF54862">
    <property type="entry name" value="4Fe-4S ferredoxins"/>
    <property type="match status" value="1"/>
</dbReference>
<evidence type="ECO:0000256" key="2">
    <source>
        <dbReference type="ARBA" id="ARBA00022485"/>
    </source>
</evidence>